<keyword evidence="7" id="KW-0143">Chaperone</keyword>
<dbReference type="RefSeq" id="WP_339944009.1">
    <property type="nucleotide sequence ID" value="NZ_BAABGA010000064.1"/>
</dbReference>
<dbReference type="EMBL" id="BAABGA010000064">
    <property type="protein sequence ID" value="GAA4463048.1"/>
    <property type="molecule type" value="Genomic_DNA"/>
</dbReference>
<evidence type="ECO:0000256" key="5">
    <source>
        <dbReference type="ARBA" id="ARBA00022989"/>
    </source>
</evidence>
<dbReference type="GO" id="GO:0016853">
    <property type="term" value="F:isomerase activity"/>
    <property type="evidence" value="ECO:0007669"/>
    <property type="project" value="UniProtKB-KW"/>
</dbReference>
<keyword evidence="2" id="KW-1003">Cell membrane</keyword>
<keyword evidence="6" id="KW-0472">Membrane</keyword>
<evidence type="ECO:0000256" key="6">
    <source>
        <dbReference type="ARBA" id="ARBA00023136"/>
    </source>
</evidence>
<dbReference type="Gene3D" id="3.10.50.40">
    <property type="match status" value="1"/>
</dbReference>
<dbReference type="InterPro" id="IPR046357">
    <property type="entry name" value="PPIase_dom_sf"/>
</dbReference>
<keyword evidence="11" id="KW-0697">Rotamase</keyword>
<evidence type="ECO:0000256" key="8">
    <source>
        <dbReference type="ARBA" id="ARBA00038408"/>
    </source>
</evidence>
<dbReference type="Gene3D" id="1.10.4030.10">
    <property type="entry name" value="Porin chaperone SurA, peptide-binding domain"/>
    <property type="match status" value="1"/>
</dbReference>
<dbReference type="PANTHER" id="PTHR47529:SF1">
    <property type="entry name" value="PERIPLASMIC CHAPERONE PPID"/>
    <property type="match status" value="1"/>
</dbReference>
<keyword evidence="4" id="KW-0812">Transmembrane</keyword>
<dbReference type="PROSITE" id="PS50198">
    <property type="entry name" value="PPIC_PPIASE_2"/>
    <property type="match status" value="1"/>
</dbReference>
<comment type="similarity">
    <text evidence="8">Belongs to the PpiD chaperone family.</text>
</comment>
<keyword evidence="3" id="KW-0997">Cell inner membrane</keyword>
<comment type="subcellular location">
    <subcellularLocation>
        <location evidence="1">Cell inner membrane</location>
        <topology evidence="1">Single-pass type II membrane protein</topology>
        <orientation evidence="1">Periplasmic side</orientation>
    </subcellularLocation>
</comment>
<comment type="caution">
    <text evidence="13">The sequence shown here is derived from an EMBL/GenBank/DDBJ whole genome shotgun (WGS) entry which is preliminary data.</text>
</comment>
<keyword evidence="5" id="KW-1133">Transmembrane helix</keyword>
<proteinExistence type="inferred from homology"/>
<dbReference type="PANTHER" id="PTHR47529">
    <property type="entry name" value="PEPTIDYL-PROLYL CIS-TRANS ISOMERASE D"/>
    <property type="match status" value="1"/>
</dbReference>
<gene>
    <name evidence="13" type="ORF">GCM10023156_47700</name>
</gene>
<evidence type="ECO:0000313" key="13">
    <source>
        <dbReference type="EMBL" id="GAA4463048.1"/>
    </source>
</evidence>
<dbReference type="SUPFAM" id="SSF109998">
    <property type="entry name" value="Triger factor/SurA peptide-binding domain-like"/>
    <property type="match status" value="1"/>
</dbReference>
<keyword evidence="14" id="KW-1185">Reference proteome</keyword>
<evidence type="ECO:0000256" key="11">
    <source>
        <dbReference type="PROSITE-ProRule" id="PRU00278"/>
    </source>
</evidence>
<evidence type="ECO:0000259" key="12">
    <source>
        <dbReference type="PROSITE" id="PS50198"/>
    </source>
</evidence>
<evidence type="ECO:0000256" key="4">
    <source>
        <dbReference type="ARBA" id="ARBA00022692"/>
    </source>
</evidence>
<evidence type="ECO:0000256" key="10">
    <source>
        <dbReference type="ARBA" id="ARBA00042775"/>
    </source>
</evidence>
<dbReference type="SUPFAM" id="SSF54534">
    <property type="entry name" value="FKBP-like"/>
    <property type="match status" value="1"/>
</dbReference>
<dbReference type="InterPro" id="IPR000297">
    <property type="entry name" value="PPIase_PpiC"/>
</dbReference>
<dbReference type="InterPro" id="IPR052029">
    <property type="entry name" value="PpiD_chaperone"/>
</dbReference>
<organism evidence="13 14">
    <name type="scientific">Novipirellula rosea</name>
    <dbReference type="NCBI Taxonomy" id="1031540"/>
    <lineage>
        <taxon>Bacteria</taxon>
        <taxon>Pseudomonadati</taxon>
        <taxon>Planctomycetota</taxon>
        <taxon>Planctomycetia</taxon>
        <taxon>Pirellulales</taxon>
        <taxon>Pirellulaceae</taxon>
        <taxon>Novipirellula</taxon>
    </lineage>
</organism>
<evidence type="ECO:0000256" key="3">
    <source>
        <dbReference type="ARBA" id="ARBA00022519"/>
    </source>
</evidence>
<feature type="domain" description="PpiC" evidence="12">
    <location>
        <begin position="219"/>
        <end position="318"/>
    </location>
</feature>
<dbReference type="InterPro" id="IPR027304">
    <property type="entry name" value="Trigger_fact/SurA_dom_sf"/>
</dbReference>
<protein>
    <recommendedName>
        <fullName evidence="9">Periplasmic chaperone PpiD</fullName>
    </recommendedName>
    <alternativeName>
        <fullName evidence="10">Periplasmic folding chaperone</fullName>
    </alternativeName>
</protein>
<dbReference type="Pfam" id="PF13145">
    <property type="entry name" value="Rotamase_2"/>
    <property type="match status" value="1"/>
</dbReference>
<evidence type="ECO:0000256" key="1">
    <source>
        <dbReference type="ARBA" id="ARBA00004382"/>
    </source>
</evidence>
<evidence type="ECO:0000256" key="7">
    <source>
        <dbReference type="ARBA" id="ARBA00023186"/>
    </source>
</evidence>
<reference evidence="14" key="1">
    <citation type="journal article" date="2019" name="Int. J. Syst. Evol. Microbiol.">
        <title>The Global Catalogue of Microorganisms (GCM) 10K type strain sequencing project: providing services to taxonomists for standard genome sequencing and annotation.</title>
        <authorList>
            <consortium name="The Broad Institute Genomics Platform"/>
            <consortium name="The Broad Institute Genome Sequencing Center for Infectious Disease"/>
            <person name="Wu L."/>
            <person name="Ma J."/>
        </authorList>
    </citation>
    <scope>NUCLEOTIDE SEQUENCE [LARGE SCALE GENOMIC DNA]</scope>
    <source>
        <strain evidence="14">JCM 17759</strain>
    </source>
</reference>
<accession>A0ABP8NC96</accession>
<keyword evidence="11 13" id="KW-0413">Isomerase</keyword>
<dbReference type="Proteomes" id="UP001500840">
    <property type="component" value="Unassembled WGS sequence"/>
</dbReference>
<evidence type="ECO:0000256" key="9">
    <source>
        <dbReference type="ARBA" id="ARBA00040743"/>
    </source>
</evidence>
<name>A0ABP8NC96_9BACT</name>
<evidence type="ECO:0000313" key="14">
    <source>
        <dbReference type="Proteomes" id="UP001500840"/>
    </source>
</evidence>
<sequence length="392" mass="43966">MQPLAPHRLIDALVVLIALTCGWSECHAQIPTRDEVEAAQNVVLPDDPAAIIAVVGQSPIYYGEVAPKVDARINEVLAKSKQQVPEDQLRFARINLTRGMLTQAIQNKMMRESFLLDQVGTQTADKRAEADATLAARARQMFFESELPQLKKQYKVTDIAELDALLREKGSSLASRQRDFTDAMLGHLYIRSKVEKDPTVSIADINQYYNDHLDDYRHPAEATWEQLTVLFSNFASREEAMKAISEMGREAYFGGNLQAVARAKSQEPFASSGGLHDWTAKGSLASDVLDQQIFSLPLNAMSEIIEDETGYHILRVLDRHEAGFSPLSGVQDEIRAKIREQKITDSQKNVMKDMQKRVQVWSLFPEDIEGAKPLPTSIGWRPHDSATNSNRF</sequence>
<evidence type="ECO:0000256" key="2">
    <source>
        <dbReference type="ARBA" id="ARBA00022475"/>
    </source>
</evidence>